<feature type="region of interest" description="Disordered" evidence="1">
    <location>
        <begin position="1"/>
        <end position="98"/>
    </location>
</feature>
<dbReference type="Gene3D" id="2.130.10.10">
    <property type="entry name" value="YVTN repeat-like/Quinoprotein amine dehydrogenase"/>
    <property type="match status" value="1"/>
</dbReference>
<feature type="compositionally biased region" description="Low complexity" evidence="1">
    <location>
        <begin position="84"/>
        <end position="97"/>
    </location>
</feature>
<evidence type="ECO:0000313" key="3">
    <source>
        <dbReference type="EMBL" id="KAH8500190.1"/>
    </source>
</evidence>
<dbReference type="Pfam" id="PF25465">
    <property type="entry name" value="Beta-prop_At4g14310"/>
    <property type="match status" value="1"/>
</dbReference>
<gene>
    <name evidence="3" type="ORF">H0E87_015435</name>
</gene>
<dbReference type="InterPro" id="IPR036322">
    <property type="entry name" value="WD40_repeat_dom_sf"/>
</dbReference>
<dbReference type="Proteomes" id="UP000807159">
    <property type="component" value="Chromosome 8"/>
</dbReference>
<organism evidence="3 4">
    <name type="scientific">Populus deltoides</name>
    <name type="common">Eastern poplar</name>
    <name type="synonym">Eastern cottonwood</name>
    <dbReference type="NCBI Taxonomy" id="3696"/>
    <lineage>
        <taxon>Eukaryota</taxon>
        <taxon>Viridiplantae</taxon>
        <taxon>Streptophyta</taxon>
        <taxon>Embryophyta</taxon>
        <taxon>Tracheophyta</taxon>
        <taxon>Spermatophyta</taxon>
        <taxon>Magnoliopsida</taxon>
        <taxon>eudicotyledons</taxon>
        <taxon>Gunneridae</taxon>
        <taxon>Pentapetalae</taxon>
        <taxon>rosids</taxon>
        <taxon>fabids</taxon>
        <taxon>Malpighiales</taxon>
        <taxon>Salicaceae</taxon>
        <taxon>Saliceae</taxon>
        <taxon>Populus</taxon>
    </lineage>
</organism>
<protein>
    <recommendedName>
        <fullName evidence="2">At4g14310 8-bladed propeller domain-containing protein</fullName>
    </recommendedName>
</protein>
<comment type="caution">
    <text evidence="3">The sequence shown here is derived from an EMBL/GenBank/DDBJ whole genome shotgun (WGS) entry which is preliminary data.</text>
</comment>
<sequence>MSTSSARRLRDRNGAAAAQKPTKTVTLNSTFYNNNRNSAIKGSLPGKENPTRPNSRVQKPSILPVPRVDKAAVGDGSEGRMRWSTSSAPRGRSPSPSEFIRVFRDSRVCKGESDQRVVSSAGKKNGIRGLKENGRFSVELKKRNGLCEGNDLKILESKKQLGGLKVLNDNCNKQVNLRKSSELDSNLHSKAANFCKFDKLYEEKSEPEFKSDSFRESSEKSSAKGKVLENLKDKGLSDEGSGSKVGVKYPSKLHDKLAFLEGKVKRIASDIKKTKEMLDMNNPDASKVILSDIQDKISGIEKAMGNVAGTGTSRSGGNDTGTAVVVEKSESERVEDVKSSVKGLNTEELEERLFPHHKLLRNRTLLKAPIASCQSHESGCELKAGEKFSGPFEENPKAFELLYSLGKEDKKVTMRDAKVGLESFEVQEMGDGSVSGKQDSSNMFNLKCEDLVLTTDETLDEFDDQENGNTIMIDEETEDTCVYEVKEIGTKNSTGGWFVSEGESILLTHDDGSCSFYDIANCEIDAYNDIIKPAAFSSRLNCTLMINNYFRRRLYTSPPGGVSPNIWRDCWMIRAPGADGCSGRYVVAASAGNTLDSGFCSWDFYAKDVRAFHIEDGGTTASRTVLGPLPNNTVSRRNALSSILLPETRQWWYKPCGPLMISAASSQKVVKVHDIRDGEQIMKWEVQKPVLAMDYSSPLQWRNRGKVVVAEAETISVWDVNSVNPQSLLSVSLAGRKISALHVINTDAELGGGVRQRATSAEAEGNDGVFCTHDSVNVLDFRNPSGIGLKIPKIGASVQSVFSRGDSIYIGCANTRFAGKKHPCSQVQHFSMRKQRLVNTYSLPESNAHPHYSAITQVWGNSNLVMGVCGLGLFVFDALKDDAPQSLTGDTGSTQKVKDVIGPDDLYSPSFDYLASCALLVSRDRPALWKRLL</sequence>
<feature type="compositionally biased region" description="Polar residues" evidence="1">
    <location>
        <begin position="21"/>
        <end position="40"/>
    </location>
</feature>
<feature type="compositionally biased region" description="Basic and acidic residues" evidence="1">
    <location>
        <begin position="67"/>
        <end position="81"/>
    </location>
</feature>
<dbReference type="InterPro" id="IPR045289">
    <property type="entry name" value="At4g14310-like"/>
</dbReference>
<reference evidence="3" key="1">
    <citation type="journal article" date="2021" name="J. Hered.">
        <title>Genome Assembly of Salicaceae Populus deltoides (Eastern Cottonwood) I-69 Based on Nanopore Sequencing and Hi-C Technologies.</title>
        <authorList>
            <person name="Bai S."/>
            <person name="Wu H."/>
            <person name="Zhang J."/>
            <person name="Pan Z."/>
            <person name="Zhao W."/>
            <person name="Li Z."/>
            <person name="Tong C."/>
        </authorList>
    </citation>
    <scope>NUCLEOTIDE SEQUENCE</scope>
    <source>
        <tissue evidence="3">Leaf</tissue>
    </source>
</reference>
<dbReference type="InterPro" id="IPR015943">
    <property type="entry name" value="WD40/YVTN_repeat-like_dom_sf"/>
</dbReference>
<evidence type="ECO:0000313" key="4">
    <source>
        <dbReference type="Proteomes" id="UP000807159"/>
    </source>
</evidence>
<dbReference type="SUPFAM" id="SSF50978">
    <property type="entry name" value="WD40 repeat-like"/>
    <property type="match status" value="1"/>
</dbReference>
<dbReference type="PANTHER" id="PTHR35492">
    <property type="entry name" value="TRANSDUCIN/WD40 REPEAT-LIKE SUPERFAMILY PROTEIN"/>
    <property type="match status" value="1"/>
</dbReference>
<dbReference type="InterPro" id="IPR057442">
    <property type="entry name" value="Beta-prop_At4g14310"/>
</dbReference>
<accession>A0A8T2Y566</accession>
<proteinExistence type="predicted"/>
<dbReference type="AlphaFoldDB" id="A0A8T2Y566"/>
<dbReference type="EMBL" id="JACEGQ020000008">
    <property type="protein sequence ID" value="KAH8500190.1"/>
    <property type="molecule type" value="Genomic_DNA"/>
</dbReference>
<evidence type="ECO:0000256" key="1">
    <source>
        <dbReference type="SAM" id="MobiDB-lite"/>
    </source>
</evidence>
<feature type="domain" description="At4g14310 8-bladed propeller" evidence="2">
    <location>
        <begin position="646"/>
        <end position="928"/>
    </location>
</feature>
<keyword evidence="4" id="KW-1185">Reference proteome</keyword>
<dbReference type="PANTHER" id="PTHR35492:SF1">
    <property type="entry name" value="TRANSDUCIN_WD40 REPEAT-LIKE SUPERFAMILY PROTEIN"/>
    <property type="match status" value="1"/>
</dbReference>
<evidence type="ECO:0000259" key="2">
    <source>
        <dbReference type="Pfam" id="PF25465"/>
    </source>
</evidence>
<name>A0A8T2Y566_POPDE</name>